<keyword evidence="2" id="KW-1185">Reference proteome</keyword>
<evidence type="ECO:0000313" key="1">
    <source>
        <dbReference type="EMBL" id="MEL0660699.1"/>
    </source>
</evidence>
<gene>
    <name evidence="1" type="ORF">V6255_16305</name>
</gene>
<sequence length="107" mass="11829">MEFLSSVVLSGFLYDMLKHGVSVTSDTIKTKLKDWEIDEVVAPALSEEISKLNLTDELSESAIDKRINQAPNLVELINSIKKDQTVTNIIQSHSGNGDNIGRDKITN</sequence>
<comment type="caution">
    <text evidence="1">The sequence shown here is derived from an EMBL/GenBank/DDBJ whole genome shotgun (WGS) entry which is preliminary data.</text>
</comment>
<organism evidence="1 2">
    <name type="scientific">Psychromonas arctica</name>
    <dbReference type="NCBI Taxonomy" id="168275"/>
    <lineage>
        <taxon>Bacteria</taxon>
        <taxon>Pseudomonadati</taxon>
        <taxon>Pseudomonadota</taxon>
        <taxon>Gammaproteobacteria</taxon>
        <taxon>Alteromonadales</taxon>
        <taxon>Psychromonadaceae</taxon>
        <taxon>Psychromonas</taxon>
    </lineage>
</organism>
<reference evidence="1 2" key="1">
    <citation type="submission" date="2024-02" db="EMBL/GenBank/DDBJ databases">
        <title>Bacteria isolated from the canopy kelp, Nereocystis luetkeana.</title>
        <authorList>
            <person name="Pfister C.A."/>
            <person name="Younker I.T."/>
            <person name="Light S.H."/>
        </authorList>
    </citation>
    <scope>NUCLEOTIDE SEQUENCE [LARGE SCALE GENOMIC DNA]</scope>
    <source>
        <strain evidence="1 2">TI.2.07</strain>
    </source>
</reference>
<dbReference type="Proteomes" id="UP001366060">
    <property type="component" value="Unassembled WGS sequence"/>
</dbReference>
<protein>
    <submittedName>
        <fullName evidence="1">Uncharacterized protein</fullName>
    </submittedName>
</protein>
<dbReference type="RefSeq" id="WP_341629102.1">
    <property type="nucleotide sequence ID" value="NZ_JBAKBA010000052.1"/>
</dbReference>
<accession>A0ABU9HFS3</accession>
<dbReference type="EMBL" id="JBAKBA010000052">
    <property type="protein sequence ID" value="MEL0660699.1"/>
    <property type="molecule type" value="Genomic_DNA"/>
</dbReference>
<proteinExistence type="predicted"/>
<evidence type="ECO:0000313" key="2">
    <source>
        <dbReference type="Proteomes" id="UP001366060"/>
    </source>
</evidence>
<dbReference type="Pfam" id="PF20701">
    <property type="entry name" value="HetE-N"/>
    <property type="match status" value="1"/>
</dbReference>
<name>A0ABU9HFS3_9GAMM</name>